<dbReference type="PROSITE" id="PS50965">
    <property type="entry name" value="NERD"/>
    <property type="match status" value="1"/>
</dbReference>
<gene>
    <name evidence="2" type="ORF">JOC86_004234</name>
</gene>
<comment type="caution">
    <text evidence="2">The sequence shown here is derived from an EMBL/GenBank/DDBJ whole genome shotgun (WGS) entry which is preliminary data.</text>
</comment>
<organism evidence="2 3">
    <name type="scientific">Rossellomorea pakistanensis</name>
    <dbReference type="NCBI Taxonomy" id="992288"/>
    <lineage>
        <taxon>Bacteria</taxon>
        <taxon>Bacillati</taxon>
        <taxon>Bacillota</taxon>
        <taxon>Bacilli</taxon>
        <taxon>Bacillales</taxon>
        <taxon>Bacillaceae</taxon>
        <taxon>Rossellomorea</taxon>
    </lineage>
</organism>
<sequence length="324" mass="37412">MIIKARKPSIFLMQLETLLKRIKPQHPRRALVEKDYQKFRAGYNGEKSIDYYLSDQIESKKTFLFHDLRLPQKDKYFQLDTLILTPAVHIFLEIKNISGTIFFERKFKQIIRKTKEGLEEGFPDPLFQIERQTALLKKFLLKLNTLPTPLIPLVVISNPNTVIKSNDSSLSDTILHAARLPFRINEILGSFPNEILHSKDMNRIKRALLKQNAPQTINVFDRYSLKSNDIIKGVECGQCGTFKMKKKNRRWRCDHCLCVDSLAYIEALKDFARLYGPSITNRQLREFCLISSTSVANKILSSLNCPFTGGTKGRIYDLSGLLDR</sequence>
<dbReference type="Pfam" id="PF08378">
    <property type="entry name" value="NERD"/>
    <property type="match status" value="1"/>
</dbReference>
<keyword evidence="3" id="KW-1185">Reference proteome</keyword>
<dbReference type="RefSeq" id="WP_205174833.1">
    <property type="nucleotide sequence ID" value="NZ_JAFBDZ010000005.1"/>
</dbReference>
<accession>A0ABS2NIK1</accession>
<name>A0ABS2NIK1_9BACI</name>
<feature type="domain" description="NERD" evidence="1">
    <location>
        <begin position="41"/>
        <end position="159"/>
    </location>
</feature>
<reference evidence="2 3" key="1">
    <citation type="submission" date="2021-01" db="EMBL/GenBank/DDBJ databases">
        <title>Genomic Encyclopedia of Type Strains, Phase IV (KMG-IV): sequencing the most valuable type-strain genomes for metagenomic binning, comparative biology and taxonomic classification.</title>
        <authorList>
            <person name="Goeker M."/>
        </authorList>
    </citation>
    <scope>NUCLEOTIDE SEQUENCE [LARGE SCALE GENOMIC DNA]</scope>
    <source>
        <strain evidence="2 3">DSM 24834</strain>
    </source>
</reference>
<dbReference type="Proteomes" id="UP001646157">
    <property type="component" value="Unassembled WGS sequence"/>
</dbReference>
<evidence type="ECO:0000259" key="1">
    <source>
        <dbReference type="PROSITE" id="PS50965"/>
    </source>
</evidence>
<protein>
    <recommendedName>
        <fullName evidence="1">NERD domain-containing protein</fullName>
    </recommendedName>
</protein>
<dbReference type="EMBL" id="JAFBDZ010000005">
    <property type="protein sequence ID" value="MBM7587660.1"/>
    <property type="molecule type" value="Genomic_DNA"/>
</dbReference>
<evidence type="ECO:0000313" key="2">
    <source>
        <dbReference type="EMBL" id="MBM7587660.1"/>
    </source>
</evidence>
<evidence type="ECO:0000313" key="3">
    <source>
        <dbReference type="Proteomes" id="UP001646157"/>
    </source>
</evidence>
<dbReference type="InterPro" id="IPR011528">
    <property type="entry name" value="NERD"/>
</dbReference>
<proteinExistence type="predicted"/>